<dbReference type="CDD" id="cd10929">
    <property type="entry name" value="CE4_u5"/>
    <property type="match status" value="1"/>
</dbReference>
<sequence length="317" mass="35767">MSDLVISLDLELFWGVADSRTVEGYRKNIEGSFAAIPRMLSMFKQYDVCATWATVGMTMCRDVNQWMEMQPEVLPTYARGECSSYTLLQKVREYPNLFFNRGVVEKILATPGQELATHTYSHFYCGEFGATPAQFAADLACAQRIAAELGVRYRSIVFPRNQTRPEYLPEVAKAGIQVYRGNPNHWLYRDGHVTPGGIAGRAVRFADTWCPLTGQHVGKPVRHDGLVNVPASLFLRPWSPGLQGLELLRLRRVKKAMAAAAKSDGIFHLWWHPHNFGLDPDQNLHALELILQDYQRVRDQYGMRSVTMGDFAANEAA</sequence>
<reference evidence="1 2" key="1">
    <citation type="submission" date="2021-07" db="EMBL/GenBank/DDBJ databases">
        <title>Characterization of Violacein-producing bacteria and related species.</title>
        <authorList>
            <person name="Wilson H.S."/>
            <person name="De Leon M.E."/>
        </authorList>
    </citation>
    <scope>NUCLEOTIDE SEQUENCE [LARGE SCALE GENOMIC DNA]</scope>
    <source>
        <strain evidence="1 2">HSC-2F05</strain>
    </source>
</reference>
<dbReference type="InterPro" id="IPR011330">
    <property type="entry name" value="Glyco_hydro/deAcase_b/a-brl"/>
</dbReference>
<accession>A0ABS7Y4N2</accession>
<evidence type="ECO:0000313" key="2">
    <source>
        <dbReference type="Proteomes" id="UP001198602"/>
    </source>
</evidence>
<gene>
    <name evidence="1" type="ORF">LE190_01610</name>
</gene>
<dbReference type="SUPFAM" id="SSF88713">
    <property type="entry name" value="Glycoside hydrolase/deacetylase"/>
    <property type="match status" value="1"/>
</dbReference>
<comment type="caution">
    <text evidence="1">The sequence shown here is derived from an EMBL/GenBank/DDBJ whole genome shotgun (WGS) entry which is preliminary data.</text>
</comment>
<keyword evidence="2" id="KW-1185">Reference proteome</keyword>
<proteinExistence type="predicted"/>
<organism evidence="1 2">
    <name type="scientific">Massilia hydrophila</name>
    <dbReference type="NCBI Taxonomy" id="3044279"/>
    <lineage>
        <taxon>Bacteria</taxon>
        <taxon>Pseudomonadati</taxon>
        <taxon>Pseudomonadota</taxon>
        <taxon>Betaproteobacteria</taxon>
        <taxon>Burkholderiales</taxon>
        <taxon>Oxalobacteraceae</taxon>
        <taxon>Telluria group</taxon>
        <taxon>Massilia</taxon>
    </lineage>
</organism>
<name>A0ABS7Y4N2_9BURK</name>
<dbReference type="EMBL" id="JAHYBX010000001">
    <property type="protein sequence ID" value="MCA1854624.1"/>
    <property type="molecule type" value="Genomic_DNA"/>
</dbReference>
<dbReference type="Proteomes" id="UP001198602">
    <property type="component" value="Unassembled WGS sequence"/>
</dbReference>
<protein>
    <submittedName>
        <fullName evidence="1">Polysaccharide deacetylase family protein</fullName>
    </submittedName>
</protein>
<dbReference type="RefSeq" id="WP_225237077.1">
    <property type="nucleotide sequence ID" value="NZ_JAHYBX010000001.1"/>
</dbReference>
<evidence type="ECO:0000313" key="1">
    <source>
        <dbReference type="EMBL" id="MCA1854624.1"/>
    </source>
</evidence>
<dbReference type="Gene3D" id="3.20.20.370">
    <property type="entry name" value="Glycoside hydrolase/deacetylase"/>
    <property type="match status" value="1"/>
</dbReference>